<dbReference type="PATRIC" id="fig|1288963.3.peg.98"/>
<keyword evidence="2" id="KW-1185">Reference proteome</keyword>
<dbReference type="InterPro" id="IPR011048">
    <property type="entry name" value="Haem_d1_sf"/>
</dbReference>
<dbReference type="AlphaFoldDB" id="R7ZZD2"/>
<dbReference type="InterPro" id="IPR015943">
    <property type="entry name" value="WD40/YVTN_repeat-like_dom_sf"/>
</dbReference>
<dbReference type="SUPFAM" id="SSF51004">
    <property type="entry name" value="C-terminal (heme d1) domain of cytochrome cd1-nitrite reductase"/>
    <property type="match status" value="1"/>
</dbReference>
<accession>R7ZZD2</accession>
<dbReference type="Pfam" id="PF16819">
    <property type="entry name" value="DUF5074"/>
    <property type="match status" value="1"/>
</dbReference>
<dbReference type="Proteomes" id="UP000013909">
    <property type="component" value="Unassembled WGS sequence"/>
</dbReference>
<dbReference type="PROSITE" id="PS51257">
    <property type="entry name" value="PROKAR_LIPOPROTEIN"/>
    <property type="match status" value="1"/>
</dbReference>
<gene>
    <name evidence="1" type="ORF">ADIS_0099</name>
</gene>
<reference evidence="1 2" key="1">
    <citation type="submission" date="2013-02" db="EMBL/GenBank/DDBJ databases">
        <title>A novel strain isolated from Lonar lake, Maharashtra, India.</title>
        <authorList>
            <person name="Singh A."/>
        </authorList>
    </citation>
    <scope>NUCLEOTIDE SEQUENCE [LARGE SCALE GENOMIC DNA]</scope>
    <source>
        <strain evidence="1 2">AK24</strain>
    </source>
</reference>
<dbReference type="RefSeq" id="WP_010852253.1">
    <property type="nucleotide sequence ID" value="NZ_AQHR01000004.1"/>
</dbReference>
<dbReference type="STRING" id="1232681.ADIS_0099"/>
<dbReference type="InterPro" id="IPR031815">
    <property type="entry name" value="DUF5074"/>
</dbReference>
<organism evidence="1 2">
    <name type="scientific">Lunatimonas lonarensis</name>
    <dbReference type="NCBI Taxonomy" id="1232681"/>
    <lineage>
        <taxon>Bacteria</taxon>
        <taxon>Pseudomonadati</taxon>
        <taxon>Bacteroidota</taxon>
        <taxon>Cytophagia</taxon>
        <taxon>Cytophagales</taxon>
        <taxon>Cyclobacteriaceae</taxon>
    </lineage>
</organism>
<protein>
    <submittedName>
        <fullName evidence="1">Putative surface layer protein</fullName>
    </submittedName>
</protein>
<name>R7ZZD2_9BACT</name>
<dbReference type="Gene3D" id="2.130.10.10">
    <property type="entry name" value="YVTN repeat-like/Quinoprotein amine dehydrogenase"/>
    <property type="match status" value="1"/>
</dbReference>
<evidence type="ECO:0000313" key="1">
    <source>
        <dbReference type="EMBL" id="EON79409.1"/>
    </source>
</evidence>
<dbReference type="OrthoDB" id="9773938at2"/>
<comment type="caution">
    <text evidence="1">The sequence shown here is derived from an EMBL/GenBank/DDBJ whole genome shotgun (WGS) entry which is preliminary data.</text>
</comment>
<dbReference type="EMBL" id="AQHR01000004">
    <property type="protein sequence ID" value="EON79409.1"/>
    <property type="molecule type" value="Genomic_DNA"/>
</dbReference>
<sequence length="353" mass="37919">MKIYPFLKNLSLVYVLALVVSCVGDPIEQPIGKFESGVLIINEGSFGANDGDIHHYDPISGDLQPNVFESANARPFAGLIQQVRVVDGLAYIVANTGKVEIVQAADFRSVGAVNDSKLKIPRDLQVIGQKLFISDYGPYDENWNNTESFVAVVNGLQGGAVHKQIPVPSRPEGMALIGSELWAACASGSQLVVINPATEEVARTVEVSAGSPHFFVQFGANWYVYAMDAERVYFHRINHSAYSISETISIPLANAIYNGNFTMGTNGDVYIITTSGASARVAKVSIETGVVLDAEYFVGSNFYGLGFDSSSNTLYVGDHAGWQGNGQVWKVGPSGSLIDSFQAGRGPSGFLFR</sequence>
<evidence type="ECO:0000313" key="2">
    <source>
        <dbReference type="Proteomes" id="UP000013909"/>
    </source>
</evidence>
<proteinExistence type="predicted"/>